<protein>
    <submittedName>
        <fullName evidence="1">Uncharacterized protein</fullName>
    </submittedName>
</protein>
<gene>
    <name evidence="1" type="ORF">ACFQ1R_05710</name>
</gene>
<reference evidence="2" key="1">
    <citation type="journal article" date="2019" name="Int. J. Syst. Evol. Microbiol.">
        <title>The Global Catalogue of Microorganisms (GCM) 10K type strain sequencing project: providing services to taxonomists for standard genome sequencing and annotation.</title>
        <authorList>
            <consortium name="The Broad Institute Genomics Platform"/>
            <consortium name="The Broad Institute Genome Sequencing Center for Infectious Disease"/>
            <person name="Wu L."/>
            <person name="Ma J."/>
        </authorList>
    </citation>
    <scope>NUCLEOTIDE SEQUENCE [LARGE SCALE GENOMIC DNA]</scope>
    <source>
        <strain evidence="2">CCUG 62414</strain>
    </source>
</reference>
<sequence length="118" mass="13552">MNKNYGFKVSLNNKPLTHAGIKDEHYVVTCILDSFNRTLEPKKGLNLNISGLKSTLQQRLKWIDTPLKLGDKITIEIISDNYDEPALISESKSKETILEGKIRAYKKLKEELKDYLNE</sequence>
<organism evidence="1 2">
    <name type="scientific">Mariniflexile jejuense</name>
    <dbReference type="NCBI Taxonomy" id="1173582"/>
    <lineage>
        <taxon>Bacteria</taxon>
        <taxon>Pseudomonadati</taxon>
        <taxon>Bacteroidota</taxon>
        <taxon>Flavobacteriia</taxon>
        <taxon>Flavobacteriales</taxon>
        <taxon>Flavobacteriaceae</taxon>
        <taxon>Mariniflexile</taxon>
    </lineage>
</organism>
<evidence type="ECO:0000313" key="2">
    <source>
        <dbReference type="Proteomes" id="UP001597061"/>
    </source>
</evidence>
<name>A0ABW3JJ58_9FLAO</name>
<dbReference type="EMBL" id="JBHTJI010000001">
    <property type="protein sequence ID" value="MFD0989583.1"/>
    <property type="molecule type" value="Genomic_DNA"/>
</dbReference>
<accession>A0ABW3JJ58</accession>
<evidence type="ECO:0000313" key="1">
    <source>
        <dbReference type="EMBL" id="MFD0989583.1"/>
    </source>
</evidence>
<dbReference type="RefSeq" id="WP_379925162.1">
    <property type="nucleotide sequence ID" value="NZ_JBHTJI010000001.1"/>
</dbReference>
<proteinExistence type="predicted"/>
<keyword evidence="2" id="KW-1185">Reference proteome</keyword>
<comment type="caution">
    <text evidence="1">The sequence shown here is derived from an EMBL/GenBank/DDBJ whole genome shotgun (WGS) entry which is preliminary data.</text>
</comment>
<dbReference type="Proteomes" id="UP001597061">
    <property type="component" value="Unassembled WGS sequence"/>
</dbReference>